<dbReference type="Proteomes" id="UP001153555">
    <property type="component" value="Unassembled WGS sequence"/>
</dbReference>
<dbReference type="PANTHER" id="PTHR46890">
    <property type="entry name" value="NON-LTR RETROLELEMENT REVERSE TRANSCRIPTASE-LIKE PROTEIN-RELATED"/>
    <property type="match status" value="1"/>
</dbReference>
<accession>A0A9N7P0X1</accession>
<reference evidence="2" key="1">
    <citation type="submission" date="2019-12" db="EMBL/GenBank/DDBJ databases">
        <authorList>
            <person name="Scholes J."/>
        </authorList>
    </citation>
    <scope>NUCLEOTIDE SEQUENCE</scope>
</reference>
<organism evidence="2 3">
    <name type="scientific">Striga hermonthica</name>
    <name type="common">Purple witchweed</name>
    <name type="synonym">Buchnera hermonthica</name>
    <dbReference type="NCBI Taxonomy" id="68872"/>
    <lineage>
        <taxon>Eukaryota</taxon>
        <taxon>Viridiplantae</taxon>
        <taxon>Streptophyta</taxon>
        <taxon>Embryophyta</taxon>
        <taxon>Tracheophyta</taxon>
        <taxon>Spermatophyta</taxon>
        <taxon>Magnoliopsida</taxon>
        <taxon>eudicotyledons</taxon>
        <taxon>Gunneridae</taxon>
        <taxon>Pentapetalae</taxon>
        <taxon>asterids</taxon>
        <taxon>lamiids</taxon>
        <taxon>Lamiales</taxon>
        <taxon>Orobanchaceae</taxon>
        <taxon>Buchnereae</taxon>
        <taxon>Striga</taxon>
    </lineage>
</organism>
<sequence length="389" mass="43798">FMLCYFQFFNSGFMSKSWNHTMITLVPKIQSPCKVEHYRPISLCCVAYKIISKILAFRLKNCLSSCISDNQAAFIPERQLLDNVVIAQEAIHYLNRHRSGTNYFMAIKLDMKKAFDRIEWACIKSVMLKMGFHLKFVTWIMSCISSASFSFNVNGNKQGHVIPTRGLRQGDPMSPYLFIIVSKILSCLLKNSALNGNLTGLKISKNSPPITHLLFADDTLLFCLASPHQAVEILNILNSYYHISGQKINLIKSSIFFSKNTPPSVQASICSIFNGIQIYVMVVQHNHTMPELRFGAGDSRGVLIPHNDALVVTIEIASYDVERVLVDTGSSVDIMFYKCFQQMDLGIEITPIKTSLFGFSGAEVVPLGEVQLLMALWALPLRKVKMVRF</sequence>
<feature type="non-terminal residue" evidence="2">
    <location>
        <position position="1"/>
    </location>
</feature>
<comment type="caution">
    <text evidence="2">The sequence shown here is derived from an EMBL/GenBank/DDBJ whole genome shotgun (WGS) entry which is preliminary data.</text>
</comment>
<evidence type="ECO:0000313" key="3">
    <source>
        <dbReference type="Proteomes" id="UP001153555"/>
    </source>
</evidence>
<protein>
    <submittedName>
        <fullName evidence="2">Uncharacterized mitochondrial protein AtMg01250</fullName>
    </submittedName>
</protein>
<evidence type="ECO:0000313" key="2">
    <source>
        <dbReference type="EMBL" id="CAA0841330.1"/>
    </source>
</evidence>
<dbReference type="InterPro" id="IPR000477">
    <property type="entry name" value="RT_dom"/>
</dbReference>
<name>A0A9N7P0X1_STRHE</name>
<dbReference type="InterPro" id="IPR043502">
    <property type="entry name" value="DNA/RNA_pol_sf"/>
</dbReference>
<gene>
    <name evidence="2" type="ORF">SHERM_07345</name>
</gene>
<dbReference type="CDD" id="cd01650">
    <property type="entry name" value="RT_nLTR_like"/>
    <property type="match status" value="1"/>
</dbReference>
<dbReference type="InterPro" id="IPR052343">
    <property type="entry name" value="Retrotransposon-Effector_Assoc"/>
</dbReference>
<dbReference type="CDD" id="cd00303">
    <property type="entry name" value="retropepsin_like"/>
    <property type="match status" value="1"/>
</dbReference>
<proteinExistence type="predicted"/>
<dbReference type="PANTHER" id="PTHR46890:SF48">
    <property type="entry name" value="RNA-DIRECTED DNA POLYMERASE"/>
    <property type="match status" value="1"/>
</dbReference>
<dbReference type="AlphaFoldDB" id="A0A9N7P0X1"/>
<dbReference type="SUPFAM" id="SSF56672">
    <property type="entry name" value="DNA/RNA polymerases"/>
    <property type="match status" value="1"/>
</dbReference>
<keyword evidence="3" id="KW-1185">Reference proteome</keyword>
<feature type="non-terminal residue" evidence="2">
    <location>
        <position position="389"/>
    </location>
</feature>
<dbReference type="OrthoDB" id="1932527at2759"/>
<dbReference type="PROSITE" id="PS50878">
    <property type="entry name" value="RT_POL"/>
    <property type="match status" value="1"/>
</dbReference>
<evidence type="ECO:0000259" key="1">
    <source>
        <dbReference type="PROSITE" id="PS50878"/>
    </source>
</evidence>
<dbReference type="Pfam" id="PF00078">
    <property type="entry name" value="RVT_1"/>
    <property type="match status" value="1"/>
</dbReference>
<feature type="domain" description="Reverse transcriptase" evidence="1">
    <location>
        <begin position="7"/>
        <end position="278"/>
    </location>
</feature>
<dbReference type="EMBL" id="CACSLK010034108">
    <property type="protein sequence ID" value="CAA0841330.1"/>
    <property type="molecule type" value="Genomic_DNA"/>
</dbReference>